<evidence type="ECO:0000313" key="2">
    <source>
        <dbReference type="EMBL" id="OGF21357.1"/>
    </source>
</evidence>
<evidence type="ECO:0000256" key="1">
    <source>
        <dbReference type="SAM" id="Phobius"/>
    </source>
</evidence>
<feature type="transmembrane region" description="Helical" evidence="1">
    <location>
        <begin position="227"/>
        <end position="251"/>
    </location>
</feature>
<accession>A0A1F5S3T4</accession>
<dbReference type="Proteomes" id="UP000178323">
    <property type="component" value="Unassembled WGS sequence"/>
</dbReference>
<protein>
    <recommendedName>
        <fullName evidence="4">Glutaredoxin</fullName>
    </recommendedName>
</protein>
<reference evidence="2 3" key="1">
    <citation type="journal article" date="2016" name="Nat. Commun.">
        <title>Thousands of microbial genomes shed light on interconnected biogeochemical processes in an aquifer system.</title>
        <authorList>
            <person name="Anantharaman K."/>
            <person name="Brown C.T."/>
            <person name="Hug L.A."/>
            <person name="Sharon I."/>
            <person name="Castelle C.J."/>
            <person name="Probst A.J."/>
            <person name="Thomas B.C."/>
            <person name="Singh A."/>
            <person name="Wilkins M.J."/>
            <person name="Karaoz U."/>
            <person name="Brodie E.L."/>
            <person name="Williams K.H."/>
            <person name="Hubbard S.S."/>
            <person name="Banfield J.F."/>
        </authorList>
    </citation>
    <scope>NUCLEOTIDE SEQUENCE [LARGE SCALE GENOMIC DNA]</scope>
</reference>
<keyword evidence="1" id="KW-0472">Membrane</keyword>
<evidence type="ECO:0000313" key="3">
    <source>
        <dbReference type="Proteomes" id="UP000178323"/>
    </source>
</evidence>
<dbReference type="EMBL" id="MFFS01000064">
    <property type="protein sequence ID" value="OGF21357.1"/>
    <property type="molecule type" value="Genomic_DNA"/>
</dbReference>
<sequence>EGEILNAMESGCVDVVGNLLELENKNNGEECAESGQDPNIPKKITVPLFGDLDIKRLSLPVLTITLGVIDGFNPCAMWVLLFLISLLLGMRDKKRMWILGGSFIAASAAVYFLFMSAWLNLFLLLGFILWIRIIVGIVALGSGGYNLKEYFVNKEGGCKVAEDEKRRKIFDKLRNITQEKKFWIALGGIILLAFAVNLVELICSAGLPAVYTKVLSLANMPVWKYYLYLLLYIFFFMLDDLIIFVIAMATLEMTGISAKYGRISRLIGGIIMLLIGILLIFRPGWLMFG</sequence>
<evidence type="ECO:0008006" key="4">
    <source>
        <dbReference type="Google" id="ProtNLM"/>
    </source>
</evidence>
<proteinExistence type="predicted"/>
<feature type="transmembrane region" description="Helical" evidence="1">
    <location>
        <begin position="121"/>
        <end position="141"/>
    </location>
</feature>
<dbReference type="STRING" id="1797985.A2Y83_02535"/>
<comment type="caution">
    <text evidence="2">The sequence shown here is derived from an EMBL/GenBank/DDBJ whole genome shotgun (WGS) entry which is preliminary data.</text>
</comment>
<feature type="non-terminal residue" evidence="2">
    <location>
        <position position="1"/>
    </location>
</feature>
<name>A0A1F5S3T4_9BACT</name>
<keyword evidence="1" id="KW-1133">Transmembrane helix</keyword>
<feature type="transmembrane region" description="Helical" evidence="1">
    <location>
        <begin position="263"/>
        <end position="281"/>
    </location>
</feature>
<feature type="transmembrane region" description="Helical" evidence="1">
    <location>
        <begin position="57"/>
        <end position="84"/>
    </location>
</feature>
<gene>
    <name evidence="2" type="ORF">A2Y83_02535</name>
</gene>
<feature type="transmembrane region" description="Helical" evidence="1">
    <location>
        <begin position="182"/>
        <end position="207"/>
    </location>
</feature>
<keyword evidence="1" id="KW-0812">Transmembrane</keyword>
<feature type="transmembrane region" description="Helical" evidence="1">
    <location>
        <begin position="96"/>
        <end position="115"/>
    </location>
</feature>
<organism evidence="2 3">
    <name type="scientific">Candidatus Falkowbacteria bacterium RBG_13_39_14</name>
    <dbReference type="NCBI Taxonomy" id="1797985"/>
    <lineage>
        <taxon>Bacteria</taxon>
        <taxon>Candidatus Falkowiibacteriota</taxon>
    </lineage>
</organism>
<dbReference type="AlphaFoldDB" id="A0A1F5S3T4"/>